<dbReference type="Pfam" id="PF02801">
    <property type="entry name" value="Ketoacyl-synt_C"/>
    <property type="match status" value="1"/>
</dbReference>
<protein>
    <submittedName>
        <fullName evidence="6">Beta-ketoacyl-[acyl-carrier-protein] synthase family protein</fullName>
    </submittedName>
</protein>
<comment type="similarity">
    <text evidence="2 4">Belongs to the thiolase-like superfamily. Beta-ketoacyl-ACP synthases family.</text>
</comment>
<gene>
    <name evidence="6" type="ORF">K6K41_16250</name>
</gene>
<sequence length="398" mass="40011">MTRILVTGVGVMSAAGLDAGRFWSSLISARPTFREASGAPGSGVLVAEILDPEPFQHLGVNLAACDRSALLAVGAAREALADAGFSGPFERPDRVAAIIGCGGGGIMSVEEQYARRSADPSARPHPRTVSKVMVSSSASWVSMTTGARGPCFVTSSACASATHAIGVALQLLRAGVADVAIAGGTEAPLSLGCLNSWEAMKIMTSTACRPFARGRDGLMLGEGAGAIILETEAHARRRGAEAAIELAGYGATADAGSLLAPSVEGMTAAMRLAIEDGGLDAGEIAYVNAHGTGTAANDVAEAEALNALFGAGRVPPVSSIKGVTGHSLGAAGAIEAVATVLAMRRSVAPPTANFDAPDPRCDIDCVPNVAREMAIPAALSNSFAFGGLNAALAFRALG</sequence>
<dbReference type="Gene3D" id="3.40.47.10">
    <property type="match status" value="1"/>
</dbReference>
<dbReference type="PROSITE" id="PS00606">
    <property type="entry name" value="KS3_1"/>
    <property type="match status" value="1"/>
</dbReference>
<dbReference type="KEGG" id="cmet:K6K41_16250"/>
<keyword evidence="7" id="KW-1185">Reference proteome</keyword>
<dbReference type="InterPro" id="IPR000794">
    <property type="entry name" value="Beta-ketoacyl_synthase"/>
</dbReference>
<evidence type="ECO:0000259" key="5">
    <source>
        <dbReference type="SMART" id="SM00825"/>
    </source>
</evidence>
<dbReference type="PANTHER" id="PTHR11712">
    <property type="entry name" value="POLYKETIDE SYNTHASE-RELATED"/>
    <property type="match status" value="1"/>
</dbReference>
<evidence type="ECO:0000256" key="4">
    <source>
        <dbReference type="RuleBase" id="RU003694"/>
    </source>
</evidence>
<dbReference type="InterPro" id="IPR016039">
    <property type="entry name" value="Thiolase-like"/>
</dbReference>
<dbReference type="CDD" id="cd00834">
    <property type="entry name" value="KAS_I_II"/>
    <property type="match status" value="1"/>
</dbReference>
<dbReference type="InterPro" id="IPR020841">
    <property type="entry name" value="PKS_Beta-ketoAc_synthase_dom"/>
</dbReference>
<dbReference type="EMBL" id="CP081869">
    <property type="protein sequence ID" value="QZN98581.1"/>
    <property type="molecule type" value="Genomic_DNA"/>
</dbReference>
<dbReference type="PANTHER" id="PTHR11712:SF336">
    <property type="entry name" value="3-OXOACYL-[ACYL-CARRIER-PROTEIN] SYNTHASE, MITOCHONDRIAL"/>
    <property type="match status" value="1"/>
</dbReference>
<dbReference type="Pfam" id="PF00109">
    <property type="entry name" value="ketoacyl-synt"/>
    <property type="match status" value="1"/>
</dbReference>
<accession>A0A9E6RD53</accession>
<reference evidence="6" key="1">
    <citation type="submission" date="2021-08" db="EMBL/GenBank/DDBJ databases">
        <authorList>
            <person name="Zhang H."/>
            <person name="Xu M."/>
            <person name="Yu Z."/>
            <person name="Yang L."/>
            <person name="Cai Y."/>
        </authorList>
    </citation>
    <scope>NUCLEOTIDE SEQUENCE</scope>
    <source>
        <strain evidence="6">CHL1</strain>
    </source>
</reference>
<name>A0A9E6RD53_9HYPH</name>
<feature type="domain" description="Ketosynthase family 3 (KS3)" evidence="5">
    <location>
        <begin position="4"/>
        <end position="393"/>
    </location>
</feature>
<dbReference type="RefSeq" id="WP_261401517.1">
    <property type="nucleotide sequence ID" value="NZ_CP081869.1"/>
</dbReference>
<comment type="pathway">
    <text evidence="1">Lipid metabolism; fatty acid biosynthesis.</text>
</comment>
<dbReference type="GO" id="GO:0004315">
    <property type="term" value="F:3-oxoacyl-[acyl-carrier-protein] synthase activity"/>
    <property type="evidence" value="ECO:0007669"/>
    <property type="project" value="InterPro"/>
</dbReference>
<evidence type="ECO:0000313" key="6">
    <source>
        <dbReference type="EMBL" id="QZN98581.1"/>
    </source>
</evidence>
<dbReference type="InterPro" id="IPR018201">
    <property type="entry name" value="Ketoacyl_synth_AS"/>
</dbReference>
<dbReference type="SUPFAM" id="SSF53901">
    <property type="entry name" value="Thiolase-like"/>
    <property type="match status" value="2"/>
</dbReference>
<evidence type="ECO:0000256" key="2">
    <source>
        <dbReference type="ARBA" id="ARBA00008467"/>
    </source>
</evidence>
<dbReference type="Proteomes" id="UP000825701">
    <property type="component" value="Chromosome"/>
</dbReference>
<dbReference type="AlphaFoldDB" id="A0A9E6RD53"/>
<keyword evidence="3 4" id="KW-0808">Transferase</keyword>
<evidence type="ECO:0000256" key="1">
    <source>
        <dbReference type="ARBA" id="ARBA00005194"/>
    </source>
</evidence>
<dbReference type="InterPro" id="IPR014031">
    <property type="entry name" value="Ketoacyl_synth_C"/>
</dbReference>
<proteinExistence type="inferred from homology"/>
<dbReference type="GO" id="GO:0005829">
    <property type="term" value="C:cytosol"/>
    <property type="evidence" value="ECO:0007669"/>
    <property type="project" value="TreeGrafter"/>
</dbReference>
<dbReference type="InterPro" id="IPR014030">
    <property type="entry name" value="Ketoacyl_synth_N"/>
</dbReference>
<dbReference type="SMART" id="SM00825">
    <property type="entry name" value="PKS_KS"/>
    <property type="match status" value="1"/>
</dbReference>
<dbReference type="GO" id="GO:0006633">
    <property type="term" value="P:fatty acid biosynthetic process"/>
    <property type="evidence" value="ECO:0007669"/>
    <property type="project" value="InterPro"/>
</dbReference>
<organism evidence="6 7">
    <name type="scientific">Chenggangzhangella methanolivorans</name>
    <dbReference type="NCBI Taxonomy" id="1437009"/>
    <lineage>
        <taxon>Bacteria</taxon>
        <taxon>Pseudomonadati</taxon>
        <taxon>Pseudomonadota</taxon>
        <taxon>Alphaproteobacteria</taxon>
        <taxon>Hyphomicrobiales</taxon>
        <taxon>Methylopilaceae</taxon>
        <taxon>Chenggangzhangella</taxon>
    </lineage>
</organism>
<evidence type="ECO:0000256" key="3">
    <source>
        <dbReference type="ARBA" id="ARBA00022679"/>
    </source>
</evidence>
<evidence type="ECO:0000313" key="7">
    <source>
        <dbReference type="Proteomes" id="UP000825701"/>
    </source>
</evidence>